<dbReference type="HOGENOM" id="CLU_653423_0_0_6"/>
<feature type="transmembrane region" description="Helical" evidence="1">
    <location>
        <begin position="99"/>
        <end position="122"/>
    </location>
</feature>
<reference evidence="2 3" key="1">
    <citation type="journal article" date="2012" name="J. Bacteriol.">
        <title>Complete genome sequence of Klebsiella pneumoniae subsp. pneumoniae HS11286, a multidrug-resistant strain isolated from human sputum.</title>
        <authorList>
            <person name="Liu P."/>
            <person name="Li P."/>
            <person name="Jiang X."/>
            <person name="Bi D."/>
            <person name="Xie Y."/>
            <person name="Tai C."/>
            <person name="Deng Z."/>
            <person name="Rajakumar K."/>
            <person name="Ou H.Y."/>
        </authorList>
    </citation>
    <scope>NUCLEOTIDE SEQUENCE [LARGE SCALE GENOMIC DNA]</scope>
    <source>
        <strain evidence="2 3">HS11286</strain>
    </source>
</reference>
<dbReference type="KEGG" id="kpm:KPHS_35620"/>
<keyword evidence="3" id="KW-1185">Reference proteome</keyword>
<evidence type="ECO:0000313" key="2">
    <source>
        <dbReference type="EMBL" id="AEW62260.1"/>
    </source>
</evidence>
<feature type="transmembrane region" description="Helical" evidence="1">
    <location>
        <begin position="69"/>
        <end position="92"/>
    </location>
</feature>
<evidence type="ECO:0008006" key="4">
    <source>
        <dbReference type="Google" id="ProtNLM"/>
    </source>
</evidence>
<dbReference type="PATRIC" id="fig|1125630.4.peg.3470"/>
<feature type="transmembrane region" description="Helical" evidence="1">
    <location>
        <begin position="292"/>
        <end position="322"/>
    </location>
</feature>
<feature type="transmembrane region" description="Helical" evidence="1">
    <location>
        <begin position="260"/>
        <end position="280"/>
    </location>
</feature>
<feature type="transmembrane region" description="Helical" evidence="1">
    <location>
        <begin position="39"/>
        <end position="57"/>
    </location>
</feature>
<dbReference type="STRING" id="1125630.KPHS_35620"/>
<dbReference type="AlphaFoldDB" id="A0A0H3GQP0"/>
<feature type="transmembrane region" description="Helical" evidence="1">
    <location>
        <begin position="134"/>
        <end position="151"/>
    </location>
</feature>
<protein>
    <recommendedName>
        <fullName evidence="4">EpsG family protein</fullName>
    </recommendedName>
</protein>
<feature type="transmembrane region" description="Helical" evidence="1">
    <location>
        <begin position="6"/>
        <end position="30"/>
    </location>
</feature>
<keyword evidence="1" id="KW-0812">Transmembrane</keyword>
<dbReference type="InterPro" id="IPR049458">
    <property type="entry name" value="EpsG-like"/>
</dbReference>
<feature type="transmembrane region" description="Helical" evidence="1">
    <location>
        <begin position="342"/>
        <end position="359"/>
    </location>
</feature>
<name>A0A0H3GQP0_KLEPH</name>
<evidence type="ECO:0000256" key="1">
    <source>
        <dbReference type="SAM" id="Phobius"/>
    </source>
</evidence>
<dbReference type="Proteomes" id="UP000007841">
    <property type="component" value="Chromosome"/>
</dbReference>
<feature type="transmembrane region" description="Helical" evidence="1">
    <location>
        <begin position="178"/>
        <end position="200"/>
    </location>
</feature>
<feature type="transmembrane region" description="Helical" evidence="1">
    <location>
        <begin position="212"/>
        <end position="240"/>
    </location>
</feature>
<dbReference type="EMBL" id="CP003200">
    <property type="protein sequence ID" value="AEW62260.1"/>
    <property type="molecule type" value="Genomic_DNA"/>
</dbReference>
<accession>A0A0H3GQP0</accession>
<dbReference type="RefSeq" id="YP_005227862.1">
    <property type="nucleotide sequence ID" value="NC_016845.1"/>
</dbReference>
<dbReference type="GeneID" id="11848593"/>
<keyword evidence="1" id="KW-1133">Transmembrane helix</keyword>
<organism evidence="2 3">
    <name type="scientific">Klebsiella pneumoniae subsp. pneumoniae (strain HS11286)</name>
    <dbReference type="NCBI Taxonomy" id="1125630"/>
    <lineage>
        <taxon>Bacteria</taxon>
        <taxon>Pseudomonadati</taxon>
        <taxon>Pseudomonadota</taxon>
        <taxon>Gammaproteobacteria</taxon>
        <taxon>Enterobacterales</taxon>
        <taxon>Enterobacteriaceae</taxon>
        <taxon>Klebsiella/Raoultella group</taxon>
        <taxon>Klebsiella</taxon>
        <taxon>Klebsiella pneumoniae complex</taxon>
    </lineage>
</organism>
<sequence>MNNKFIISFWSFLLLFILPVAGFITSFFALRPNKNNNRVYLIMALFYFFFMIRYPPFSDSYFRFLQYQSLYSLSGVFSSGNDILFYLSAFIAKKIGVDFYLIPAFYSFLMVYFSLSAFGVVINKEVYCTNDKKFIFAHVVFISTLNILNWAAGIRYGMAMIWMVAGIIYFLYDSRKLGILLILFSVFMHFSMLFFLPVIFINRFYKLKSKKIIVPVCIFFYFLSTTILPLILSSITFWGISDHSSIYVDGMYSRQNSNFNAMFISILGYVFFGVLLLSFVTDRNHRFKIDEFTGICSMAIFLSASSITGFGRFIALCNFFLVSRFLIVYLEGNFSILSFKKLFILFFCVVNIFLFDIYLQRDQIFMAKMWQGLYKSPVTLLDYSQTDYNKYLYQINADGTWIQHDRDSY</sequence>
<proteinExistence type="predicted"/>
<dbReference type="RefSeq" id="WP_014343308.1">
    <property type="nucleotide sequence ID" value="NC_016845.1"/>
</dbReference>
<keyword evidence="1" id="KW-0472">Membrane</keyword>
<dbReference type="Pfam" id="PF14897">
    <property type="entry name" value="EpsG"/>
    <property type="match status" value="1"/>
</dbReference>
<evidence type="ECO:0000313" key="3">
    <source>
        <dbReference type="Proteomes" id="UP000007841"/>
    </source>
</evidence>
<gene>
    <name evidence="2" type="ordered locus">KPHS_35620</name>
</gene>